<dbReference type="GO" id="GO:0016740">
    <property type="term" value="F:transferase activity"/>
    <property type="evidence" value="ECO:0007669"/>
    <property type="project" value="UniProtKB-KW"/>
</dbReference>
<dbReference type="InterPro" id="IPR018775">
    <property type="entry name" value="RlaP"/>
</dbReference>
<reference evidence="1" key="1">
    <citation type="submission" date="2018-10" db="EMBL/GenBank/DDBJ databases">
        <title>Schaedlerella arabinophila gen. nov. sp. nov., isolated from the mouse intestinal tract and comparative analysis with the genome of the closely related altered Schaedler flora strain ASF502.</title>
        <authorList>
            <person name="Miyake S."/>
            <person name="Soh M."/>
            <person name="Seedorf H."/>
        </authorList>
    </citation>
    <scope>NUCLEOTIDE SEQUENCE [LARGE SCALE GENOMIC DNA]</scope>
    <source>
        <strain evidence="1">DSM 106076</strain>
    </source>
</reference>
<protein>
    <submittedName>
        <fullName evidence="1">Nucleotidyltransferase domain-containing protein</fullName>
    </submittedName>
</protein>
<sequence length="250" mass="30005">MDAIIRAKLNEIEHREQIRIIWAVEAGSRAWGFSSPNSDYDVRFIYIRDKKEYLRLEEIRDSIDAQQDDLLDIEGWDLRRVLRLVYRSTPEVHEWFASPTIYRSTPEGLELKKILPEYFSVKKCARNYLHTASLDFRTYFRDDEIWQVKYFYLLRQMLLAKWLLEDGSTPPMLFEELVRQKLDAQWKDYILELLGRKKASSELGKAPRNKKLIDYIEQSINRMDEEVSTLKDEGKKSWELLNQYFYSVLE</sequence>
<evidence type="ECO:0000313" key="1">
    <source>
        <dbReference type="EMBL" id="RRK35401.1"/>
    </source>
</evidence>
<dbReference type="EMBL" id="RHJS01000002">
    <property type="protein sequence ID" value="RRK35401.1"/>
    <property type="molecule type" value="Genomic_DNA"/>
</dbReference>
<keyword evidence="1" id="KW-0808">Transferase</keyword>
<dbReference type="AlphaFoldDB" id="A0A3R8M3W8"/>
<name>A0A3R8M3W8_9FIRM</name>
<organism evidence="1 2">
    <name type="scientific">Schaedlerella arabinosiphila</name>
    <dbReference type="NCBI Taxonomy" id="2044587"/>
    <lineage>
        <taxon>Bacteria</taxon>
        <taxon>Bacillati</taxon>
        <taxon>Bacillota</taxon>
        <taxon>Clostridia</taxon>
        <taxon>Lachnospirales</taxon>
        <taxon>Lachnospiraceae</taxon>
        <taxon>Schaedlerella</taxon>
    </lineage>
</organism>
<gene>
    <name evidence="1" type="ORF">EBB54_17430</name>
</gene>
<dbReference type="PANTHER" id="PTHR34817">
    <property type="entry name" value="NUCLEOTIDYLTRANSFERASE"/>
    <property type="match status" value="1"/>
</dbReference>
<dbReference type="Proteomes" id="UP000274920">
    <property type="component" value="Unassembled WGS sequence"/>
</dbReference>
<keyword evidence="2" id="KW-1185">Reference proteome</keyword>
<proteinExistence type="predicted"/>
<evidence type="ECO:0000313" key="2">
    <source>
        <dbReference type="Proteomes" id="UP000274920"/>
    </source>
</evidence>
<comment type="caution">
    <text evidence="1">The sequence shown here is derived from an EMBL/GenBank/DDBJ whole genome shotgun (WGS) entry which is preliminary data.</text>
</comment>
<dbReference type="PANTHER" id="PTHR34817:SF2">
    <property type="entry name" value="NUCLEOTIDYLTRANSFERASE"/>
    <property type="match status" value="1"/>
</dbReference>
<accession>A0A3R8M3W8</accession>
<dbReference type="Pfam" id="PF10127">
    <property type="entry name" value="RlaP"/>
    <property type="match status" value="1"/>
</dbReference>